<dbReference type="Pfam" id="PF00300">
    <property type="entry name" value="His_Phos_1"/>
    <property type="match status" value="1"/>
</dbReference>
<dbReference type="PANTHER" id="PTHR48100">
    <property type="entry name" value="BROAD-SPECIFICITY PHOSPHATASE YOR283W-RELATED"/>
    <property type="match status" value="1"/>
</dbReference>
<dbReference type="RefSeq" id="WP_350347584.1">
    <property type="nucleotide sequence ID" value="NZ_CP158374.1"/>
</dbReference>
<dbReference type="InterPro" id="IPR029033">
    <property type="entry name" value="His_PPase_superfam"/>
</dbReference>
<feature type="active site" description="Tele-phosphohistidine intermediate" evidence="1">
    <location>
        <position position="8"/>
    </location>
</feature>
<dbReference type="PANTHER" id="PTHR48100:SF1">
    <property type="entry name" value="HISTIDINE PHOSPHATASE FAMILY PROTEIN-RELATED"/>
    <property type="match status" value="1"/>
</dbReference>
<dbReference type="SUPFAM" id="SSF53254">
    <property type="entry name" value="Phosphoglycerate mutase-like"/>
    <property type="match status" value="1"/>
</dbReference>
<reference evidence="3" key="1">
    <citation type="submission" date="2024-05" db="EMBL/GenBank/DDBJ databases">
        <authorList>
            <person name="Yu L."/>
        </authorList>
    </citation>
    <scope>NUCLEOTIDE SEQUENCE</scope>
    <source>
        <strain evidence="3">G08B096</strain>
    </source>
</reference>
<sequence length="202" mass="21404">MRLVLARHAETVWHHENRYAGSSDVALTAAGLAQAERLAEWASTAGLAAVWSSPQSRATATAAPSARAAGVPLRTDDRLREVAFGRGEGLTRAEMHRRFPADLAAYLAEPASVPLPGGERGTDAIARAMPALEEIGAAHPDGTVLVVMHSTLMRLLLCAVIGVAPDRYREVFPAVGNAALTELRWEPGRAGLVSHNVPPVAR</sequence>
<dbReference type="Gene3D" id="3.40.50.1240">
    <property type="entry name" value="Phosphoglycerate mutase-like"/>
    <property type="match status" value="1"/>
</dbReference>
<dbReference type="SMART" id="SM00855">
    <property type="entry name" value="PGAM"/>
    <property type="match status" value="1"/>
</dbReference>
<gene>
    <name evidence="3" type="ORF">ABIQ69_13210</name>
</gene>
<feature type="active site" description="Proton donor/acceptor" evidence="1">
    <location>
        <position position="81"/>
    </location>
</feature>
<dbReference type="EMBL" id="CP158374">
    <property type="protein sequence ID" value="XBX81562.1"/>
    <property type="molecule type" value="Genomic_DNA"/>
</dbReference>
<accession>A0AAU7W816</accession>
<protein>
    <submittedName>
        <fullName evidence="3">Histidine phosphatase family protein</fullName>
        <ecNumber evidence="3">3.1.3.-</ecNumber>
    </submittedName>
</protein>
<dbReference type="GO" id="GO:0005737">
    <property type="term" value="C:cytoplasm"/>
    <property type="evidence" value="ECO:0007669"/>
    <property type="project" value="TreeGrafter"/>
</dbReference>
<evidence type="ECO:0000256" key="2">
    <source>
        <dbReference type="PIRSR" id="PIRSR613078-2"/>
    </source>
</evidence>
<proteinExistence type="predicted"/>
<dbReference type="InterPro" id="IPR013078">
    <property type="entry name" value="His_Pase_superF_clade-1"/>
</dbReference>
<name>A0AAU7W816_9MICO</name>
<evidence type="ECO:0000256" key="1">
    <source>
        <dbReference type="PIRSR" id="PIRSR613078-1"/>
    </source>
</evidence>
<dbReference type="AlphaFoldDB" id="A0AAU7W816"/>
<dbReference type="CDD" id="cd07067">
    <property type="entry name" value="HP_PGM_like"/>
    <property type="match status" value="1"/>
</dbReference>
<dbReference type="InterPro" id="IPR050275">
    <property type="entry name" value="PGM_Phosphatase"/>
</dbReference>
<evidence type="ECO:0000313" key="3">
    <source>
        <dbReference type="EMBL" id="XBX81562.1"/>
    </source>
</evidence>
<feature type="binding site" evidence="2">
    <location>
        <position position="57"/>
    </location>
    <ligand>
        <name>substrate</name>
    </ligand>
</feature>
<dbReference type="GO" id="GO:0016791">
    <property type="term" value="F:phosphatase activity"/>
    <property type="evidence" value="ECO:0007669"/>
    <property type="project" value="TreeGrafter"/>
</dbReference>
<dbReference type="EC" id="3.1.3.-" evidence="3"/>
<organism evidence="3">
    <name type="scientific">Agromyces sp. G08B096</name>
    <dbReference type="NCBI Taxonomy" id="3156399"/>
    <lineage>
        <taxon>Bacteria</taxon>
        <taxon>Bacillati</taxon>
        <taxon>Actinomycetota</taxon>
        <taxon>Actinomycetes</taxon>
        <taxon>Micrococcales</taxon>
        <taxon>Microbacteriaceae</taxon>
        <taxon>Agromyces</taxon>
    </lineage>
</organism>
<keyword evidence="3" id="KW-0378">Hydrolase</keyword>